<keyword evidence="2" id="KW-0175">Coiled coil</keyword>
<dbReference type="InterPro" id="IPR013923">
    <property type="entry name" value="Autophagy-rel_prot_16_dom"/>
</dbReference>
<feature type="compositionally biased region" description="Low complexity" evidence="3">
    <location>
        <begin position="44"/>
        <end position="58"/>
    </location>
</feature>
<gene>
    <name evidence="5" type="ORF">BJX66DRAFT_148289</name>
</gene>
<dbReference type="Pfam" id="PF08614">
    <property type="entry name" value="ATG16"/>
    <property type="match status" value="1"/>
</dbReference>
<evidence type="ECO:0000259" key="4">
    <source>
        <dbReference type="Pfam" id="PF08614"/>
    </source>
</evidence>
<name>A0ABR4GNA6_9EURO</name>
<evidence type="ECO:0000256" key="1">
    <source>
        <dbReference type="ARBA" id="ARBA00005331"/>
    </source>
</evidence>
<evidence type="ECO:0000256" key="2">
    <source>
        <dbReference type="SAM" id="Coils"/>
    </source>
</evidence>
<accession>A0ABR4GNA6</accession>
<feature type="domain" description="Autophagy-related protein 16" evidence="4">
    <location>
        <begin position="7"/>
        <end position="193"/>
    </location>
</feature>
<feature type="coiled-coil region" evidence="2">
    <location>
        <begin position="76"/>
        <end position="180"/>
    </location>
</feature>
<evidence type="ECO:0000256" key="3">
    <source>
        <dbReference type="SAM" id="MobiDB-lite"/>
    </source>
</evidence>
<dbReference type="CDD" id="cd22887">
    <property type="entry name" value="Atg16_CCD"/>
    <property type="match status" value="1"/>
</dbReference>
<comment type="similarity">
    <text evidence="1">Belongs to the ATG16 family.</text>
</comment>
<organism evidence="5 6">
    <name type="scientific">Aspergillus keveii</name>
    <dbReference type="NCBI Taxonomy" id="714993"/>
    <lineage>
        <taxon>Eukaryota</taxon>
        <taxon>Fungi</taxon>
        <taxon>Dikarya</taxon>
        <taxon>Ascomycota</taxon>
        <taxon>Pezizomycotina</taxon>
        <taxon>Eurotiomycetes</taxon>
        <taxon>Eurotiomycetidae</taxon>
        <taxon>Eurotiales</taxon>
        <taxon>Aspergillaceae</taxon>
        <taxon>Aspergillus</taxon>
        <taxon>Aspergillus subgen. Nidulantes</taxon>
    </lineage>
</organism>
<proteinExistence type="inferred from homology"/>
<sequence>MAHWREEYAAALAARDRREKANAAVYDAYTKLADRTAATTAPDNKNPSQNSTPSTPTTDSKKQLILTPGPSPQDLLTSTRADLAEAQRSRTELQERLARATTDLERLRKRSNYDGRKITSMEGEITHLQLRLKDREEELRGKAKLLEDFQDELATLNLQLNMAEARTDRLQKENQELVDRWMARMGKEADAMNNASKFS</sequence>
<dbReference type="EMBL" id="JBFTWV010000003">
    <property type="protein sequence ID" value="KAL2800417.1"/>
    <property type="molecule type" value="Genomic_DNA"/>
</dbReference>
<dbReference type="SUPFAM" id="SSF57997">
    <property type="entry name" value="Tropomyosin"/>
    <property type="match status" value="1"/>
</dbReference>
<comment type="caution">
    <text evidence="5">The sequence shown here is derived from an EMBL/GenBank/DDBJ whole genome shotgun (WGS) entry which is preliminary data.</text>
</comment>
<protein>
    <submittedName>
        <fullName evidence="5">Autophagy-related protein 16</fullName>
    </submittedName>
</protein>
<dbReference type="Proteomes" id="UP001610563">
    <property type="component" value="Unassembled WGS sequence"/>
</dbReference>
<dbReference type="Gene3D" id="1.20.5.170">
    <property type="match status" value="1"/>
</dbReference>
<evidence type="ECO:0000313" key="6">
    <source>
        <dbReference type="Proteomes" id="UP001610563"/>
    </source>
</evidence>
<keyword evidence="6" id="KW-1185">Reference proteome</keyword>
<reference evidence="5 6" key="1">
    <citation type="submission" date="2024-07" db="EMBL/GenBank/DDBJ databases">
        <title>Section-level genome sequencing and comparative genomics of Aspergillus sections Usti and Cavernicolus.</title>
        <authorList>
            <consortium name="Lawrence Berkeley National Laboratory"/>
            <person name="Nybo J.L."/>
            <person name="Vesth T.C."/>
            <person name="Theobald S."/>
            <person name="Frisvad J.C."/>
            <person name="Larsen T.O."/>
            <person name="Kjaerboelling I."/>
            <person name="Rothschild-Mancinelli K."/>
            <person name="Lyhne E.K."/>
            <person name="Kogle M.E."/>
            <person name="Barry K."/>
            <person name="Clum A."/>
            <person name="Na H."/>
            <person name="Ledsgaard L."/>
            <person name="Lin J."/>
            <person name="Lipzen A."/>
            <person name="Kuo A."/>
            <person name="Riley R."/>
            <person name="Mondo S."/>
            <person name="Labutti K."/>
            <person name="Haridas S."/>
            <person name="Pangalinan J."/>
            <person name="Salamov A.A."/>
            <person name="Simmons B.A."/>
            <person name="Magnuson J.K."/>
            <person name="Chen J."/>
            <person name="Drula E."/>
            <person name="Henrissat B."/>
            <person name="Wiebenga A."/>
            <person name="Lubbers R.J."/>
            <person name="Gomes A.C."/>
            <person name="Makela M.R."/>
            <person name="Stajich J."/>
            <person name="Grigoriev I.V."/>
            <person name="Mortensen U.H."/>
            <person name="De Vries R.P."/>
            <person name="Baker S.E."/>
            <person name="Andersen M.R."/>
        </authorList>
    </citation>
    <scope>NUCLEOTIDE SEQUENCE [LARGE SCALE GENOMIC DNA]</scope>
    <source>
        <strain evidence="5 6">CBS 209.92</strain>
    </source>
</reference>
<evidence type="ECO:0000313" key="5">
    <source>
        <dbReference type="EMBL" id="KAL2800417.1"/>
    </source>
</evidence>
<feature type="region of interest" description="Disordered" evidence="3">
    <location>
        <begin position="37"/>
        <end position="74"/>
    </location>
</feature>